<dbReference type="EMBL" id="BARV01010827">
    <property type="protein sequence ID" value="GAI02393.1"/>
    <property type="molecule type" value="Genomic_DNA"/>
</dbReference>
<sequence length="60" mass="6740">MENQKLNLPDIGFTLKPSPRPPKKRIRKGKSLVWVNEKIKGNTGGLQLPLFEGKGQQTNI</sequence>
<organism evidence="2">
    <name type="scientific">marine sediment metagenome</name>
    <dbReference type="NCBI Taxonomy" id="412755"/>
    <lineage>
        <taxon>unclassified sequences</taxon>
        <taxon>metagenomes</taxon>
        <taxon>ecological metagenomes</taxon>
    </lineage>
</organism>
<gene>
    <name evidence="2" type="ORF">S06H3_20803</name>
</gene>
<reference evidence="2" key="1">
    <citation type="journal article" date="2014" name="Front. Microbiol.">
        <title>High frequency of phylogenetically diverse reductive dehalogenase-homologous genes in deep subseafloor sedimentary metagenomes.</title>
        <authorList>
            <person name="Kawai M."/>
            <person name="Futagami T."/>
            <person name="Toyoda A."/>
            <person name="Takaki Y."/>
            <person name="Nishi S."/>
            <person name="Hori S."/>
            <person name="Arai W."/>
            <person name="Tsubouchi T."/>
            <person name="Morono Y."/>
            <person name="Uchiyama I."/>
            <person name="Ito T."/>
            <person name="Fujiyama A."/>
            <person name="Inagaki F."/>
            <person name="Takami H."/>
        </authorList>
    </citation>
    <scope>NUCLEOTIDE SEQUENCE</scope>
    <source>
        <strain evidence="2">Expedition CK06-06</strain>
    </source>
</reference>
<accession>X1K746</accession>
<dbReference type="AlphaFoldDB" id="X1K746"/>
<protein>
    <submittedName>
        <fullName evidence="2">Uncharacterized protein</fullName>
    </submittedName>
</protein>
<evidence type="ECO:0000256" key="1">
    <source>
        <dbReference type="SAM" id="MobiDB-lite"/>
    </source>
</evidence>
<feature type="region of interest" description="Disordered" evidence="1">
    <location>
        <begin position="1"/>
        <end position="27"/>
    </location>
</feature>
<comment type="caution">
    <text evidence="2">The sequence shown here is derived from an EMBL/GenBank/DDBJ whole genome shotgun (WGS) entry which is preliminary data.</text>
</comment>
<evidence type="ECO:0000313" key="2">
    <source>
        <dbReference type="EMBL" id="GAI02393.1"/>
    </source>
</evidence>
<name>X1K746_9ZZZZ</name>
<proteinExistence type="predicted"/>